<evidence type="ECO:0000256" key="2">
    <source>
        <dbReference type="ARBA" id="ARBA00022692"/>
    </source>
</evidence>
<evidence type="ECO:0000256" key="1">
    <source>
        <dbReference type="ARBA" id="ARBA00004141"/>
    </source>
</evidence>
<keyword evidence="3 5" id="KW-1133">Transmembrane helix</keyword>
<evidence type="ECO:0000256" key="3">
    <source>
        <dbReference type="ARBA" id="ARBA00022989"/>
    </source>
</evidence>
<organism evidence="6 7">
    <name type="scientific">Achromobacter spanius</name>
    <dbReference type="NCBI Taxonomy" id="217203"/>
    <lineage>
        <taxon>Bacteria</taxon>
        <taxon>Pseudomonadati</taxon>
        <taxon>Pseudomonadota</taxon>
        <taxon>Betaproteobacteria</taxon>
        <taxon>Burkholderiales</taxon>
        <taxon>Alcaligenaceae</taxon>
        <taxon>Achromobacter</taxon>
    </lineage>
</organism>
<dbReference type="InterPro" id="IPR002781">
    <property type="entry name" value="TM_pro_TauE-like"/>
</dbReference>
<dbReference type="PANTHER" id="PTHR43701">
    <property type="entry name" value="MEMBRANE TRANSPORTER PROTEIN MJ0441-RELATED"/>
    <property type="match status" value="1"/>
</dbReference>
<proteinExistence type="inferred from homology"/>
<keyword evidence="4 5" id="KW-0472">Membrane</keyword>
<feature type="transmembrane region" description="Helical" evidence="5">
    <location>
        <begin position="226"/>
        <end position="250"/>
    </location>
</feature>
<comment type="subcellular location">
    <subcellularLocation>
        <location evidence="5">Cell membrane</location>
        <topology evidence="5">Multi-pass membrane protein</topology>
    </subcellularLocation>
    <subcellularLocation>
        <location evidence="1">Membrane</location>
        <topology evidence="1">Multi-pass membrane protein</topology>
    </subcellularLocation>
</comment>
<feature type="transmembrane region" description="Helical" evidence="5">
    <location>
        <begin position="117"/>
        <end position="135"/>
    </location>
</feature>
<dbReference type="Pfam" id="PF01925">
    <property type="entry name" value="TauE"/>
    <property type="match status" value="1"/>
</dbReference>
<feature type="transmembrane region" description="Helical" evidence="5">
    <location>
        <begin position="194"/>
        <end position="214"/>
    </location>
</feature>
<dbReference type="Proteomes" id="UP001161094">
    <property type="component" value="Unassembled WGS sequence"/>
</dbReference>
<dbReference type="PANTHER" id="PTHR43701:SF2">
    <property type="entry name" value="MEMBRANE TRANSPORTER PROTEIN YJNA-RELATED"/>
    <property type="match status" value="1"/>
</dbReference>
<keyword evidence="2 5" id="KW-0812">Transmembrane</keyword>
<dbReference type="RefSeq" id="WP_279996034.1">
    <property type="nucleotide sequence ID" value="NZ_JAOCDZ010000012.1"/>
</dbReference>
<dbReference type="GO" id="GO:0005886">
    <property type="term" value="C:plasma membrane"/>
    <property type="evidence" value="ECO:0007669"/>
    <property type="project" value="UniProtKB-SubCell"/>
</dbReference>
<gene>
    <name evidence="6" type="ORF">N5D93_17830</name>
</gene>
<sequence>MLYLLLALFGGLSGVTTVLFGFGGGFVVVPVLYGVLTAMHGANSGVTPGAIDLIGQSAMHIAVATSTCVMVVNSVAATRKHQRAGNLLRAYIWPLAAYIGLGALLGAWAATLASGDLVRWAFIAYLAVTILDCLLRQGFLAQADARAPVPLGRGVVVGGGVVIGAIATFLGVGGSVMTVPLLRRRGLPMAQAAAMANPLTLPVAIVGTVAYMAAARGLPAPLAPWIIGYVDLLAFAVLALGSLAGIRLAAPLIPRIPDRLHARIYIALLALVLVSMLLI</sequence>
<comment type="similarity">
    <text evidence="5">Belongs to the 4-toluene sulfonate uptake permease (TSUP) (TC 2.A.102) family.</text>
</comment>
<feature type="transmembrane region" description="Helical" evidence="5">
    <location>
        <begin position="90"/>
        <end position="111"/>
    </location>
</feature>
<protein>
    <recommendedName>
        <fullName evidence="5">Probable membrane transporter protein</fullName>
    </recommendedName>
</protein>
<accession>A0AA42S507</accession>
<dbReference type="EMBL" id="JAOCDZ010000012">
    <property type="protein sequence ID" value="MDH0737679.1"/>
    <property type="molecule type" value="Genomic_DNA"/>
</dbReference>
<evidence type="ECO:0000313" key="6">
    <source>
        <dbReference type="EMBL" id="MDH0737679.1"/>
    </source>
</evidence>
<evidence type="ECO:0000313" key="7">
    <source>
        <dbReference type="Proteomes" id="UP001161094"/>
    </source>
</evidence>
<feature type="transmembrane region" description="Helical" evidence="5">
    <location>
        <begin position="155"/>
        <end position="182"/>
    </location>
</feature>
<evidence type="ECO:0000256" key="5">
    <source>
        <dbReference type="RuleBase" id="RU363041"/>
    </source>
</evidence>
<feature type="transmembrane region" description="Helical" evidence="5">
    <location>
        <begin position="58"/>
        <end position="78"/>
    </location>
</feature>
<dbReference type="AlphaFoldDB" id="A0AA42S507"/>
<comment type="caution">
    <text evidence="6">The sequence shown here is derived from an EMBL/GenBank/DDBJ whole genome shotgun (WGS) entry which is preliminary data.</text>
</comment>
<reference evidence="6" key="1">
    <citation type="submission" date="2022-09" db="EMBL/GenBank/DDBJ databases">
        <title>Intensive care unit water sources are persistently colonized with multi-drug resistant bacteria and are the site of extensive horizontal gene transfer of antibiotic resistance genes.</title>
        <authorList>
            <person name="Diorio-Toth L."/>
        </authorList>
    </citation>
    <scope>NUCLEOTIDE SEQUENCE</scope>
    <source>
        <strain evidence="6">GD03843</strain>
    </source>
</reference>
<feature type="transmembrane region" description="Helical" evidence="5">
    <location>
        <begin position="262"/>
        <end position="278"/>
    </location>
</feature>
<evidence type="ECO:0000256" key="4">
    <source>
        <dbReference type="ARBA" id="ARBA00023136"/>
    </source>
</evidence>
<name>A0AA42S507_9BURK</name>
<keyword evidence="5" id="KW-1003">Cell membrane</keyword>
<dbReference type="InterPro" id="IPR051598">
    <property type="entry name" value="TSUP/Inactive_protease-like"/>
</dbReference>